<sequence>MYETPAGRARPRDTPQAAKARRRFRTVRGKRVPVVEINVTLPKKM</sequence>
<dbReference type="Proteomes" id="UP001307168">
    <property type="component" value="Unassembled WGS sequence"/>
</dbReference>
<comment type="caution">
    <text evidence="2">The sequence shown here is derived from an EMBL/GenBank/DDBJ whole genome shotgun (WGS) entry which is preliminary data.</text>
</comment>
<evidence type="ECO:0000313" key="2">
    <source>
        <dbReference type="EMBL" id="MEC0272888.1"/>
    </source>
</evidence>
<dbReference type="RefSeq" id="WP_367406499.1">
    <property type="nucleotide sequence ID" value="NZ_JARNBH010000007.1"/>
</dbReference>
<evidence type="ECO:0000256" key="1">
    <source>
        <dbReference type="SAM" id="MobiDB-lite"/>
    </source>
</evidence>
<accession>A0AAW9NBN9</accession>
<dbReference type="EMBL" id="JARNBH010000007">
    <property type="protein sequence ID" value="MEC0272888.1"/>
    <property type="molecule type" value="Genomic_DNA"/>
</dbReference>
<evidence type="ECO:0000313" key="3">
    <source>
        <dbReference type="Proteomes" id="UP001307168"/>
    </source>
</evidence>
<protein>
    <submittedName>
        <fullName evidence="2">Uncharacterized protein</fullName>
    </submittedName>
</protein>
<feature type="region of interest" description="Disordered" evidence="1">
    <location>
        <begin position="1"/>
        <end position="23"/>
    </location>
</feature>
<reference evidence="2 3" key="1">
    <citation type="submission" date="2023-03" db="EMBL/GenBank/DDBJ databases">
        <title>Bacillus Genome Sequencing.</title>
        <authorList>
            <person name="Dunlap C."/>
        </authorList>
    </citation>
    <scope>NUCLEOTIDE SEQUENCE [LARGE SCALE GENOMIC DNA]</scope>
    <source>
        <strain evidence="2 3">B-41290</strain>
    </source>
</reference>
<organism evidence="2 3">
    <name type="scientific">Peribacillus castrilensis</name>
    <dbReference type="NCBI Taxonomy" id="2897690"/>
    <lineage>
        <taxon>Bacteria</taxon>
        <taxon>Bacillati</taxon>
        <taxon>Bacillota</taxon>
        <taxon>Bacilli</taxon>
        <taxon>Bacillales</taxon>
        <taxon>Bacillaceae</taxon>
        <taxon>Peribacillus</taxon>
    </lineage>
</organism>
<proteinExistence type="predicted"/>
<keyword evidence="3" id="KW-1185">Reference proteome</keyword>
<name>A0AAW9NBN9_9BACI</name>
<dbReference type="AlphaFoldDB" id="A0AAW9NBN9"/>
<gene>
    <name evidence="2" type="ORF">P4706_07355</name>
</gene>